<protein>
    <submittedName>
        <fullName evidence="5">Transcriptional regulator, AraC family</fullName>
    </submittedName>
</protein>
<dbReference type="RefSeq" id="WP_013658842.1">
    <property type="nucleotide sequence ID" value="NC_015275.1"/>
</dbReference>
<dbReference type="PANTHER" id="PTHR43280">
    <property type="entry name" value="ARAC-FAMILY TRANSCRIPTIONAL REGULATOR"/>
    <property type="match status" value="1"/>
</dbReference>
<evidence type="ECO:0000313" key="5">
    <source>
        <dbReference type="EMBL" id="ADZ85568.1"/>
    </source>
</evidence>
<proteinExistence type="predicted"/>
<dbReference type="AlphaFoldDB" id="F2JJH3"/>
<name>F2JJH3_CELLD</name>
<feature type="domain" description="HTH araC/xylS-type" evidence="4">
    <location>
        <begin position="165"/>
        <end position="265"/>
    </location>
</feature>
<dbReference type="PROSITE" id="PS01124">
    <property type="entry name" value="HTH_ARAC_FAMILY_2"/>
    <property type="match status" value="1"/>
</dbReference>
<keyword evidence="1" id="KW-0805">Transcription regulation</keyword>
<organism evidence="5 6">
    <name type="scientific">Cellulosilyticum lentocellum (strain ATCC 49066 / DSM 5427 / NCIMB 11756 / RHM5)</name>
    <name type="common">Clostridium lentocellum</name>
    <dbReference type="NCBI Taxonomy" id="642492"/>
    <lineage>
        <taxon>Bacteria</taxon>
        <taxon>Bacillati</taxon>
        <taxon>Bacillota</taxon>
        <taxon>Clostridia</taxon>
        <taxon>Lachnospirales</taxon>
        <taxon>Cellulosilyticaceae</taxon>
        <taxon>Cellulosilyticum</taxon>
    </lineage>
</organism>
<dbReference type="SMART" id="SM00342">
    <property type="entry name" value="HTH_ARAC"/>
    <property type="match status" value="1"/>
</dbReference>
<dbReference type="InterPro" id="IPR009057">
    <property type="entry name" value="Homeodomain-like_sf"/>
</dbReference>
<sequence>MKQTRVIYQSKNCYYIKPPLVLAPYIAHYTFQFGSKGTVESTNQKSRLLTVLPDASGCIVMTYDGNDLSGYFWGPTTKAVVVGDDRTQVPLRMFIEFMPGGIAQFIRLNQDSVTDLQMPLEELSKTLEKDLKVLIEASGSLDEVIKALDTVLFKYFTFINQTQSNKVTPLLPYLRQNKGILTVKDLSEYTFYSPRHLNRLFNESLGINVKTYLRLLRINNAVKQINSSPKELTEIAQFLGYYDQAHFIHDFRAVVGVSPKAYRENMSVFYNENYKF</sequence>
<evidence type="ECO:0000313" key="6">
    <source>
        <dbReference type="Proteomes" id="UP000008467"/>
    </source>
</evidence>
<gene>
    <name evidence="5" type="ordered locus">Clole_3889</name>
</gene>
<dbReference type="Proteomes" id="UP000008467">
    <property type="component" value="Chromosome"/>
</dbReference>
<dbReference type="HOGENOM" id="CLU_066193_1_0_9"/>
<evidence type="ECO:0000259" key="4">
    <source>
        <dbReference type="PROSITE" id="PS01124"/>
    </source>
</evidence>
<keyword evidence="3" id="KW-0804">Transcription</keyword>
<keyword evidence="6" id="KW-1185">Reference proteome</keyword>
<dbReference type="EMBL" id="CP002582">
    <property type="protein sequence ID" value="ADZ85568.1"/>
    <property type="molecule type" value="Genomic_DNA"/>
</dbReference>
<dbReference type="GO" id="GO:0043565">
    <property type="term" value="F:sequence-specific DNA binding"/>
    <property type="evidence" value="ECO:0007669"/>
    <property type="project" value="InterPro"/>
</dbReference>
<evidence type="ECO:0000256" key="1">
    <source>
        <dbReference type="ARBA" id="ARBA00023015"/>
    </source>
</evidence>
<evidence type="ECO:0000256" key="2">
    <source>
        <dbReference type="ARBA" id="ARBA00023125"/>
    </source>
</evidence>
<dbReference type="PANTHER" id="PTHR43280:SF2">
    <property type="entry name" value="HTH-TYPE TRANSCRIPTIONAL REGULATOR EXSA"/>
    <property type="match status" value="1"/>
</dbReference>
<dbReference type="STRING" id="642492.Clole_3889"/>
<dbReference type="Gene3D" id="1.10.10.60">
    <property type="entry name" value="Homeodomain-like"/>
    <property type="match status" value="1"/>
</dbReference>
<dbReference type="InterPro" id="IPR018060">
    <property type="entry name" value="HTH_AraC"/>
</dbReference>
<dbReference type="eggNOG" id="COG2207">
    <property type="taxonomic scope" value="Bacteria"/>
</dbReference>
<dbReference type="SUPFAM" id="SSF46689">
    <property type="entry name" value="Homeodomain-like"/>
    <property type="match status" value="1"/>
</dbReference>
<dbReference type="Pfam" id="PF12833">
    <property type="entry name" value="HTH_18"/>
    <property type="match status" value="1"/>
</dbReference>
<evidence type="ECO:0000256" key="3">
    <source>
        <dbReference type="ARBA" id="ARBA00023163"/>
    </source>
</evidence>
<dbReference type="KEGG" id="cle:Clole_3889"/>
<keyword evidence="2" id="KW-0238">DNA-binding</keyword>
<dbReference type="GO" id="GO:0003700">
    <property type="term" value="F:DNA-binding transcription factor activity"/>
    <property type="evidence" value="ECO:0007669"/>
    <property type="project" value="InterPro"/>
</dbReference>
<accession>F2JJH3</accession>
<reference evidence="5 6" key="1">
    <citation type="journal article" date="2011" name="J. Bacteriol.">
        <title>Complete genome sequence of the cellulose-degrading bacterium Cellulosilyticum lentocellum.</title>
        <authorList>
            <consortium name="US DOE Joint Genome Institute"/>
            <person name="Miller D.A."/>
            <person name="Suen G."/>
            <person name="Bruce D."/>
            <person name="Copeland A."/>
            <person name="Cheng J.F."/>
            <person name="Detter C."/>
            <person name="Goodwin L.A."/>
            <person name="Han C.S."/>
            <person name="Hauser L.J."/>
            <person name="Land M.L."/>
            <person name="Lapidus A."/>
            <person name="Lucas S."/>
            <person name="Meincke L."/>
            <person name="Pitluck S."/>
            <person name="Tapia R."/>
            <person name="Teshima H."/>
            <person name="Woyke T."/>
            <person name="Fox B.G."/>
            <person name="Angert E.R."/>
            <person name="Currie C.R."/>
        </authorList>
    </citation>
    <scope>NUCLEOTIDE SEQUENCE [LARGE SCALE GENOMIC DNA]</scope>
    <source>
        <strain evidence="6">ATCC 49066 / DSM 5427 / NCIMB 11756 / RHM5</strain>
    </source>
</reference>